<evidence type="ECO:0000256" key="7">
    <source>
        <dbReference type="ARBA" id="ARBA00022840"/>
    </source>
</evidence>
<evidence type="ECO:0000313" key="12">
    <source>
        <dbReference type="EMBL" id="AWF94665.1"/>
    </source>
</evidence>
<evidence type="ECO:0000259" key="11">
    <source>
        <dbReference type="Pfam" id="PF21445"/>
    </source>
</evidence>
<evidence type="ECO:0000313" key="13">
    <source>
        <dbReference type="Proteomes" id="UP000244870"/>
    </source>
</evidence>
<dbReference type="GO" id="GO:0004527">
    <property type="term" value="F:exonuclease activity"/>
    <property type="evidence" value="ECO:0007669"/>
    <property type="project" value="UniProtKB-KW"/>
</dbReference>
<evidence type="ECO:0000259" key="10">
    <source>
        <dbReference type="Pfam" id="PF12705"/>
    </source>
</evidence>
<keyword evidence="5" id="KW-0347">Helicase</keyword>
<dbReference type="Gene3D" id="3.40.50.300">
    <property type="entry name" value="P-loop containing nucleotide triphosphate hydrolases"/>
    <property type="match status" value="4"/>
</dbReference>
<evidence type="ECO:0000256" key="5">
    <source>
        <dbReference type="ARBA" id="ARBA00022806"/>
    </source>
</evidence>
<dbReference type="GO" id="GO:0005524">
    <property type="term" value="F:ATP binding"/>
    <property type="evidence" value="ECO:0007669"/>
    <property type="project" value="UniProtKB-KW"/>
</dbReference>
<evidence type="ECO:0000256" key="8">
    <source>
        <dbReference type="ARBA" id="ARBA00023125"/>
    </source>
</evidence>
<dbReference type="GO" id="GO:0004386">
    <property type="term" value="F:helicase activity"/>
    <property type="evidence" value="ECO:0007669"/>
    <property type="project" value="UniProtKB-KW"/>
</dbReference>
<accession>A0A2S1KNV5</accession>
<dbReference type="Pfam" id="PF12705">
    <property type="entry name" value="PDDEXK_1"/>
    <property type="match status" value="1"/>
</dbReference>
<dbReference type="Pfam" id="PF21445">
    <property type="entry name" value="ADDB_N"/>
    <property type="match status" value="1"/>
</dbReference>
<sequence length="1194" mass="134077">MVPTKRFLKEAQMALELLFGRASSDHELALLERVQATLAADDQAEIFYVVPNHIKFETEIQVLNRLATLQDRHGAAVAVPNVQVFSLSRLAWYYMQNDPIYRQANLSATGMTMLVQSLLRDHQTELELYGNLLTKQGFISQFASQILELKQAGLSWQEVRDMADALTQQGTLQMKLHDLALIGEALDQELATRNQYLSSQLLVALRVYLATEKTDVSHHYYFINGYSQMTTPERGVVEALIERAGGVTIALPADDGSASVTSESLSENDLFYRPKRLAQQLRQFATDHQVAVTASSVTVQRPVSETITTVESFWIAYEQEGVKPNGQTPTPKDLAIWQATTRYQEIEQMARMIRQEVASGKRRYRDFMLMTRDLGQYENMLPAVFARYQIPVFMDLDRPMAAHPLVAFLDKLFRLAPAYTIADVMGLLKTELLIPEDVTVAEYREALAETENYVLAKNTPGWRWTDKQPWQFDRNVADSDDEVLREHVAEKDAQLALIHDQISTVVAPFLADLAQAPDAREMARRLYLFLTEIGMQQRLLAWRDEAIAQGDLWTAQQPEQVWRTFIGVLDDFVAVFDHTPMTIAELQELLKAAFDSAKYTGIPATMDQVRVSESGIVQRQGYHTVIVFGATSVNLPATTRTKALLHDGDREILQDRLPEHAFLRETSEQQMAQESLLMYSAMMTAADCLIWLYATSDGEGSQQPSTYVTRLMKQFNVAVRHFAALPDPNTMRIGDYVGTVDSTLAHLVSVNRQAANQQPAGTLSSAWQTLQQQVSQMAPDKTARVMGGLTYRNEPQQILASLMSQLFSNDLKVSISRLENYAKNPFEFFLQYGLRLKERQVLQLTPAEKGTLMHTILEQLFAELIRQDKTLSELTDSELENLERNILNGLLRSGDATFDIFSSSARMTFLTQRLAAQVHDTVLNMKRGQLVDGGVHTLGVEAGFGLPQSKLKPVQYELPLGKVTVRGKVDRYDLVETPTGNFLTIVDYKSGKRTFDYTQAFAGLELQLMTYWTAMLANATVLPPSEMGGAVFWSLQNPWIKVKDIAGDTLADLQTQADVAAANQGTYRGVLRNDEAYIERLEGVDGVKAPFAIKRNKNGSFAKAADVVDEADLDILLAFNEAKIRQIASQILAGQFPLLPFRDGPNKTGMMYTPFKPVMMFDAMMGNQYRNIKKLDAKDALAAMQSVITNEEDD</sequence>
<dbReference type="Proteomes" id="UP000244870">
    <property type="component" value="Chromosome"/>
</dbReference>
<keyword evidence="2" id="KW-0547">Nucleotide-binding</keyword>
<feature type="domain" description="PD-(D/E)XK endonuclease-like" evidence="10">
    <location>
        <begin position="813"/>
        <end position="1141"/>
    </location>
</feature>
<dbReference type="GO" id="GO:0006281">
    <property type="term" value="P:DNA repair"/>
    <property type="evidence" value="ECO:0007669"/>
    <property type="project" value="UniProtKB-KW"/>
</dbReference>
<dbReference type="GO" id="GO:0003677">
    <property type="term" value="F:DNA binding"/>
    <property type="evidence" value="ECO:0007669"/>
    <property type="project" value="UniProtKB-KW"/>
</dbReference>
<evidence type="ECO:0000256" key="9">
    <source>
        <dbReference type="ARBA" id="ARBA00023204"/>
    </source>
</evidence>
<dbReference type="InterPro" id="IPR011604">
    <property type="entry name" value="PDDEXK-like_dom_sf"/>
</dbReference>
<name>A0A2S1KNV5_9LACO</name>
<keyword evidence="7" id="KW-0067">ATP-binding</keyword>
<dbReference type="PANTHER" id="PTHR30591:SF1">
    <property type="entry name" value="RECBCD ENZYME SUBUNIT RECC"/>
    <property type="match status" value="1"/>
</dbReference>
<keyword evidence="1" id="KW-0540">Nuclease</keyword>
<dbReference type="EMBL" id="CP020928">
    <property type="protein sequence ID" value="AWF94665.1"/>
    <property type="molecule type" value="Genomic_DNA"/>
</dbReference>
<gene>
    <name evidence="12" type="ORF">B6254_0227</name>
</gene>
<evidence type="ECO:0000256" key="4">
    <source>
        <dbReference type="ARBA" id="ARBA00022801"/>
    </source>
</evidence>
<dbReference type="PANTHER" id="PTHR30591">
    <property type="entry name" value="RECBCD ENZYME SUBUNIT RECC"/>
    <property type="match status" value="1"/>
</dbReference>
<keyword evidence="6" id="KW-0269">Exonuclease</keyword>
<evidence type="ECO:0000256" key="2">
    <source>
        <dbReference type="ARBA" id="ARBA00022741"/>
    </source>
</evidence>
<keyword evidence="9" id="KW-0234">DNA repair</keyword>
<evidence type="ECO:0000256" key="3">
    <source>
        <dbReference type="ARBA" id="ARBA00022763"/>
    </source>
</evidence>
<evidence type="ECO:0000256" key="1">
    <source>
        <dbReference type="ARBA" id="ARBA00022722"/>
    </source>
</evidence>
<dbReference type="SUPFAM" id="SSF52540">
    <property type="entry name" value="P-loop containing nucleoside triphosphate hydrolases"/>
    <property type="match status" value="1"/>
</dbReference>
<evidence type="ECO:0000256" key="6">
    <source>
        <dbReference type="ARBA" id="ARBA00022839"/>
    </source>
</evidence>
<dbReference type="InterPro" id="IPR011335">
    <property type="entry name" value="Restrct_endonuc-II-like"/>
</dbReference>
<keyword evidence="4" id="KW-0378">Hydrolase</keyword>
<dbReference type="InterPro" id="IPR027417">
    <property type="entry name" value="P-loop_NTPase"/>
</dbReference>
<dbReference type="AlphaFoldDB" id="A0A2S1KNV5"/>
<protein>
    <submittedName>
        <fullName evidence="12">Uncharacterized protein</fullName>
    </submittedName>
</protein>
<keyword evidence="8" id="KW-0238">DNA-binding</keyword>
<reference evidence="12 13" key="1">
    <citation type="submission" date="2017-04" db="EMBL/GenBank/DDBJ databases">
        <title>Weissella cibaria strain m2 complete genome.</title>
        <authorList>
            <person name="Pan Q."/>
            <person name="Tan M."/>
            <person name="Yao F."/>
            <person name="Su S."/>
        </authorList>
    </citation>
    <scope>NUCLEOTIDE SEQUENCE [LARGE SCALE GENOMIC DNA]</scope>
    <source>
        <strain evidence="12 13">M2</strain>
    </source>
</reference>
<proteinExistence type="predicted"/>
<dbReference type="SUPFAM" id="SSF52980">
    <property type="entry name" value="Restriction endonuclease-like"/>
    <property type="match status" value="1"/>
</dbReference>
<dbReference type="InterPro" id="IPR038726">
    <property type="entry name" value="PDDEXK_AddAB-type"/>
</dbReference>
<organism evidence="12 13">
    <name type="scientific">Weissella cibaria</name>
    <dbReference type="NCBI Taxonomy" id="137591"/>
    <lineage>
        <taxon>Bacteria</taxon>
        <taxon>Bacillati</taxon>
        <taxon>Bacillota</taxon>
        <taxon>Bacilli</taxon>
        <taxon>Lactobacillales</taxon>
        <taxon>Lactobacillaceae</taxon>
        <taxon>Weissella</taxon>
    </lineage>
</organism>
<dbReference type="Gene3D" id="3.90.320.10">
    <property type="match status" value="1"/>
</dbReference>
<dbReference type="InterPro" id="IPR049035">
    <property type="entry name" value="ADDB_N"/>
</dbReference>
<feature type="domain" description="ATP-dependent helicase/deoxyribonuclease subunit B N-terminal" evidence="11">
    <location>
        <begin position="18"/>
        <end position="300"/>
    </location>
</feature>
<keyword evidence="3" id="KW-0227">DNA damage</keyword>
<dbReference type="GO" id="GO:0006310">
    <property type="term" value="P:DNA recombination"/>
    <property type="evidence" value="ECO:0007669"/>
    <property type="project" value="TreeGrafter"/>
</dbReference>